<reference evidence="1" key="1">
    <citation type="journal article" date="2021" name="Mol. Plant Microbe Interact.">
        <title>Complete Genome Sequence of the Plant-Pathogenic Fungus Colletotrichum lupini.</title>
        <authorList>
            <person name="Baroncelli R."/>
            <person name="Pensec F."/>
            <person name="Da Lio D."/>
            <person name="Boufleur T."/>
            <person name="Vicente I."/>
            <person name="Sarrocco S."/>
            <person name="Picot A."/>
            <person name="Baraldi E."/>
            <person name="Sukno S."/>
            <person name="Thon M."/>
            <person name="Le Floch G."/>
        </authorList>
    </citation>
    <scope>NUCLEOTIDE SEQUENCE</scope>
    <source>
        <strain evidence="1">IMI 504893</strain>
    </source>
</reference>
<dbReference type="GeneID" id="73342908"/>
<dbReference type="AlphaFoldDB" id="A0A9Q8WHX2"/>
<proteinExistence type="predicted"/>
<name>A0A9Q8WHX2_9PEZI</name>
<sequence length="220" mass="24330">MWRSKCLLKQRPIKSSQIAADYGYVLGRVRGGGDKSTNPRSGVGAVRCLAQQHLKPVGRKRQPLTLKHRTGPTGSPPWPQIQGTRAERACFCTTLHHHGQVQYCNAPADGNDGGAWTPRAVTSTLFLLLSGPVPLQCPSVVLYLHVVLSPVVPPRYSFSYFCILFYLSSSFPLSHLQLPSPRPDADLTFLFLPWLILFFSPVRLDSPTTPRSFSGSPYND</sequence>
<dbReference type="RefSeq" id="XP_049145041.1">
    <property type="nucleotide sequence ID" value="XM_049287898.1"/>
</dbReference>
<accession>A0A9Q8WHX2</accession>
<dbReference type="Proteomes" id="UP000830671">
    <property type="component" value="Chromosome 4"/>
</dbReference>
<evidence type="ECO:0000313" key="2">
    <source>
        <dbReference type="Proteomes" id="UP000830671"/>
    </source>
</evidence>
<organism evidence="1 2">
    <name type="scientific">Colletotrichum lupini</name>
    <dbReference type="NCBI Taxonomy" id="145971"/>
    <lineage>
        <taxon>Eukaryota</taxon>
        <taxon>Fungi</taxon>
        <taxon>Dikarya</taxon>
        <taxon>Ascomycota</taxon>
        <taxon>Pezizomycotina</taxon>
        <taxon>Sordariomycetes</taxon>
        <taxon>Hypocreomycetidae</taxon>
        <taxon>Glomerellales</taxon>
        <taxon>Glomerellaceae</taxon>
        <taxon>Colletotrichum</taxon>
        <taxon>Colletotrichum acutatum species complex</taxon>
    </lineage>
</organism>
<dbReference type="KEGG" id="clup:CLUP02_08917"/>
<gene>
    <name evidence="1" type="ORF">CLUP02_08917</name>
</gene>
<evidence type="ECO:0000313" key="1">
    <source>
        <dbReference type="EMBL" id="UQC83422.1"/>
    </source>
</evidence>
<dbReference type="EMBL" id="CP019476">
    <property type="protein sequence ID" value="UQC83422.1"/>
    <property type="molecule type" value="Genomic_DNA"/>
</dbReference>
<keyword evidence="2" id="KW-1185">Reference proteome</keyword>
<protein>
    <submittedName>
        <fullName evidence="1">Uncharacterized protein</fullName>
    </submittedName>
</protein>